<evidence type="ECO:0000256" key="5">
    <source>
        <dbReference type="ARBA" id="ARBA00022801"/>
    </source>
</evidence>
<dbReference type="Proteomes" id="UP000318864">
    <property type="component" value="Unassembled WGS sequence"/>
</dbReference>
<dbReference type="GO" id="GO:0000166">
    <property type="term" value="F:nucleotide binding"/>
    <property type="evidence" value="ECO:0007669"/>
    <property type="project" value="UniProtKB-KW"/>
</dbReference>
<dbReference type="OrthoDB" id="52857at2157"/>
<keyword evidence="6" id="KW-0460">Magnesium</keyword>
<dbReference type="GO" id="GO:0103023">
    <property type="term" value="F:ITPase activity"/>
    <property type="evidence" value="ECO:0007669"/>
    <property type="project" value="UniProtKB-EC"/>
</dbReference>
<name>A0A4S3TSD2_9EURY</name>
<dbReference type="EMBL" id="RBZW01000011">
    <property type="protein sequence ID" value="THE66283.1"/>
    <property type="molecule type" value="Genomic_DNA"/>
</dbReference>
<evidence type="ECO:0000256" key="9">
    <source>
        <dbReference type="ARBA" id="ARBA00038901"/>
    </source>
</evidence>
<dbReference type="EC" id="3.6.1.73" evidence="9"/>
<sequence length="180" mass="18791">MHVAVGSTNPVKREAVERTLAQFEPTVTVVDVDSGVPEQPWSVDETVEGARNRARRALEETEAAYGVGLEGGVADFDGVPGLSLIMWAAVTDGTRTECGGGPAIRLPDHVAGRLEDGGELGPILDDLLDTDGIAEDDGAAGVFSAGLTDRTRALGEALACAFGPFRVPHYESEGETESVN</sequence>
<comment type="catalytic activity">
    <reaction evidence="10">
        <text>ITP + H2O = IDP + phosphate + H(+)</text>
        <dbReference type="Rhea" id="RHEA:28330"/>
        <dbReference type="ChEBI" id="CHEBI:15377"/>
        <dbReference type="ChEBI" id="CHEBI:15378"/>
        <dbReference type="ChEBI" id="CHEBI:43474"/>
        <dbReference type="ChEBI" id="CHEBI:58280"/>
        <dbReference type="ChEBI" id="CHEBI:61402"/>
        <dbReference type="EC" id="3.6.1.73"/>
    </reaction>
</comment>
<keyword evidence="5" id="KW-0378">Hydrolase</keyword>
<evidence type="ECO:0000259" key="12">
    <source>
        <dbReference type="Pfam" id="PF01931"/>
    </source>
</evidence>
<accession>A0A4S3TSD2</accession>
<proteinExistence type="predicted"/>
<dbReference type="GO" id="GO:0046872">
    <property type="term" value="F:metal ion binding"/>
    <property type="evidence" value="ECO:0007669"/>
    <property type="project" value="UniProtKB-KW"/>
</dbReference>
<dbReference type="PANTHER" id="PTHR34699:SF2">
    <property type="entry name" value="NON-CANONICAL PURINE NTP PHOSPHATASE_PRRC1 DOMAIN-CONTAINING PROTEIN"/>
    <property type="match status" value="1"/>
</dbReference>
<evidence type="ECO:0000256" key="10">
    <source>
        <dbReference type="ARBA" id="ARBA00048174"/>
    </source>
</evidence>
<organism evidence="13 14">
    <name type="scientific">Salinadaptatus halalkaliphilus</name>
    <dbReference type="NCBI Taxonomy" id="2419781"/>
    <lineage>
        <taxon>Archaea</taxon>
        <taxon>Methanobacteriati</taxon>
        <taxon>Methanobacteriota</taxon>
        <taxon>Stenosarchaea group</taxon>
        <taxon>Halobacteria</taxon>
        <taxon>Halobacteriales</taxon>
        <taxon>Natrialbaceae</taxon>
        <taxon>Salinadaptatus</taxon>
    </lineage>
</organism>
<gene>
    <name evidence="13" type="ORF">D8Y22_03140</name>
</gene>
<evidence type="ECO:0000256" key="8">
    <source>
        <dbReference type="ARBA" id="ARBA00023211"/>
    </source>
</evidence>
<evidence type="ECO:0000256" key="6">
    <source>
        <dbReference type="ARBA" id="ARBA00022842"/>
    </source>
</evidence>
<protein>
    <recommendedName>
        <fullName evidence="9">inosine/xanthosine triphosphatase</fullName>
        <ecNumber evidence="9">3.6.1.73</ecNumber>
    </recommendedName>
</protein>
<dbReference type="SUPFAM" id="SSF52972">
    <property type="entry name" value="ITPase-like"/>
    <property type="match status" value="1"/>
</dbReference>
<comment type="cofactor">
    <cofactor evidence="2">
        <name>Mg(2+)</name>
        <dbReference type="ChEBI" id="CHEBI:18420"/>
    </cofactor>
</comment>
<evidence type="ECO:0000313" key="13">
    <source>
        <dbReference type="EMBL" id="THE66283.1"/>
    </source>
</evidence>
<evidence type="ECO:0000313" key="14">
    <source>
        <dbReference type="Proteomes" id="UP000318864"/>
    </source>
</evidence>
<keyword evidence="14" id="KW-1185">Reference proteome</keyword>
<dbReference type="Gene3D" id="3.90.950.10">
    <property type="match status" value="1"/>
</dbReference>
<dbReference type="AlphaFoldDB" id="A0A4S3TSD2"/>
<evidence type="ECO:0000256" key="3">
    <source>
        <dbReference type="ARBA" id="ARBA00022723"/>
    </source>
</evidence>
<dbReference type="RefSeq" id="WP_141463262.1">
    <property type="nucleotide sequence ID" value="NZ_RBZW01000011.1"/>
</dbReference>
<dbReference type="Pfam" id="PF01931">
    <property type="entry name" value="NTPase_I-T"/>
    <property type="match status" value="1"/>
</dbReference>
<dbReference type="InterPro" id="IPR050299">
    <property type="entry name" value="YjjX_NTPase"/>
</dbReference>
<evidence type="ECO:0000256" key="2">
    <source>
        <dbReference type="ARBA" id="ARBA00001946"/>
    </source>
</evidence>
<feature type="domain" description="Non-canonical purine NTP phosphatase/PRRC1" evidence="12">
    <location>
        <begin position="6"/>
        <end position="165"/>
    </location>
</feature>
<evidence type="ECO:0000256" key="1">
    <source>
        <dbReference type="ARBA" id="ARBA00001936"/>
    </source>
</evidence>
<dbReference type="InterPro" id="IPR029001">
    <property type="entry name" value="ITPase-like_fam"/>
</dbReference>
<evidence type="ECO:0000256" key="7">
    <source>
        <dbReference type="ARBA" id="ARBA00023080"/>
    </source>
</evidence>
<dbReference type="PANTHER" id="PTHR34699">
    <property type="match status" value="1"/>
</dbReference>
<keyword evidence="7" id="KW-0546">Nucleotide metabolism</keyword>
<keyword evidence="8" id="KW-0464">Manganese</keyword>
<keyword evidence="4" id="KW-0547">Nucleotide-binding</keyword>
<evidence type="ECO:0000256" key="4">
    <source>
        <dbReference type="ARBA" id="ARBA00022741"/>
    </source>
</evidence>
<comment type="caution">
    <text evidence="13">The sequence shown here is derived from an EMBL/GenBank/DDBJ whole genome shotgun (WGS) entry which is preliminary data.</text>
</comment>
<comment type="catalytic activity">
    <reaction evidence="11">
        <text>XTP + H2O = XDP + phosphate + H(+)</text>
        <dbReference type="Rhea" id="RHEA:28406"/>
        <dbReference type="ChEBI" id="CHEBI:15377"/>
        <dbReference type="ChEBI" id="CHEBI:15378"/>
        <dbReference type="ChEBI" id="CHEBI:43474"/>
        <dbReference type="ChEBI" id="CHEBI:59884"/>
        <dbReference type="ChEBI" id="CHEBI:61314"/>
        <dbReference type="EC" id="3.6.1.73"/>
    </reaction>
</comment>
<reference evidence="13 14" key="1">
    <citation type="submission" date="2018-10" db="EMBL/GenBank/DDBJ databases">
        <title>Natronolimnobius sp. XQ-INN 246 isolated from Inner Mongolia Autonomous Region of China.</title>
        <authorList>
            <person name="Xue Q."/>
        </authorList>
    </citation>
    <scope>NUCLEOTIDE SEQUENCE [LARGE SCALE GENOMIC DNA]</scope>
    <source>
        <strain evidence="13 14">XQ-INN 246</strain>
    </source>
</reference>
<comment type="cofactor">
    <cofactor evidence="1">
        <name>Mn(2+)</name>
        <dbReference type="ChEBI" id="CHEBI:29035"/>
    </cofactor>
</comment>
<evidence type="ECO:0000256" key="11">
    <source>
        <dbReference type="ARBA" id="ARBA00048781"/>
    </source>
</evidence>
<dbReference type="GO" id="GO:0009117">
    <property type="term" value="P:nucleotide metabolic process"/>
    <property type="evidence" value="ECO:0007669"/>
    <property type="project" value="UniProtKB-KW"/>
</dbReference>
<keyword evidence="3" id="KW-0479">Metal-binding</keyword>
<dbReference type="InterPro" id="IPR026533">
    <property type="entry name" value="NTPase/PRRC1"/>
</dbReference>